<evidence type="ECO:0000256" key="1">
    <source>
        <dbReference type="SAM" id="MobiDB-lite"/>
    </source>
</evidence>
<keyword evidence="4" id="KW-1185">Reference proteome</keyword>
<sequence length="156" mass="17690">MPRKPAEKKNKKGGRKKYLDQEVPEDEGRRDALQKIYDAASRWDRRERDKLKKRKDAGGAVADGLGSGVPLPIPDGVKDEVKKPSVSEVGVQADIDAKSCHLCYKMEEGYLNEIYQLRDWVARHYCSCGLDAAKHVLYISKREMMMHPGFRSDLGI</sequence>
<protein>
    <submittedName>
        <fullName evidence="2">Uncharacterized protein</fullName>
    </submittedName>
</protein>
<reference evidence="3 4" key="2">
    <citation type="submission" date="2024-05" db="EMBL/GenBank/DDBJ databases">
        <authorList>
            <person name="Chen Y."/>
            <person name="Shah S."/>
            <person name="Dougan E. K."/>
            <person name="Thang M."/>
            <person name="Chan C."/>
        </authorList>
    </citation>
    <scope>NUCLEOTIDE SEQUENCE [LARGE SCALE GENOMIC DNA]</scope>
</reference>
<dbReference type="EMBL" id="CAMXCT030000558">
    <property type="protein sequence ID" value="CAL4767788.1"/>
    <property type="molecule type" value="Genomic_DNA"/>
</dbReference>
<dbReference type="EMBL" id="CAMXCT020000558">
    <property type="protein sequence ID" value="CAL1133851.1"/>
    <property type="molecule type" value="Genomic_DNA"/>
</dbReference>
<dbReference type="Proteomes" id="UP001152797">
    <property type="component" value="Unassembled WGS sequence"/>
</dbReference>
<dbReference type="AlphaFoldDB" id="A0A9P1BW07"/>
<accession>A0A9P1BW07</accession>
<proteinExistence type="predicted"/>
<evidence type="ECO:0000313" key="3">
    <source>
        <dbReference type="EMBL" id="CAL4767788.1"/>
    </source>
</evidence>
<comment type="caution">
    <text evidence="2">The sequence shown here is derived from an EMBL/GenBank/DDBJ whole genome shotgun (WGS) entry which is preliminary data.</text>
</comment>
<evidence type="ECO:0000313" key="4">
    <source>
        <dbReference type="Proteomes" id="UP001152797"/>
    </source>
</evidence>
<feature type="region of interest" description="Disordered" evidence="1">
    <location>
        <begin position="47"/>
        <end position="81"/>
    </location>
</feature>
<evidence type="ECO:0000313" key="2">
    <source>
        <dbReference type="EMBL" id="CAI3980476.1"/>
    </source>
</evidence>
<organism evidence="2">
    <name type="scientific">Cladocopium goreaui</name>
    <dbReference type="NCBI Taxonomy" id="2562237"/>
    <lineage>
        <taxon>Eukaryota</taxon>
        <taxon>Sar</taxon>
        <taxon>Alveolata</taxon>
        <taxon>Dinophyceae</taxon>
        <taxon>Suessiales</taxon>
        <taxon>Symbiodiniaceae</taxon>
        <taxon>Cladocopium</taxon>
    </lineage>
</organism>
<dbReference type="EMBL" id="CAMXCT010000558">
    <property type="protein sequence ID" value="CAI3980476.1"/>
    <property type="molecule type" value="Genomic_DNA"/>
</dbReference>
<gene>
    <name evidence="2" type="ORF">C1SCF055_LOCUS8344</name>
</gene>
<name>A0A9P1BW07_9DINO</name>
<feature type="region of interest" description="Disordered" evidence="1">
    <location>
        <begin position="1"/>
        <end position="31"/>
    </location>
</feature>
<reference evidence="2" key="1">
    <citation type="submission" date="2022-10" db="EMBL/GenBank/DDBJ databases">
        <authorList>
            <person name="Chen Y."/>
            <person name="Dougan E. K."/>
            <person name="Chan C."/>
            <person name="Rhodes N."/>
            <person name="Thang M."/>
        </authorList>
    </citation>
    <scope>NUCLEOTIDE SEQUENCE</scope>
</reference>